<dbReference type="Proteomes" id="UP000798808">
    <property type="component" value="Unassembled WGS sequence"/>
</dbReference>
<accession>A0ABW9RXS6</accession>
<name>A0ABW9RXS6_9BACT</name>
<keyword evidence="1" id="KW-0472">Membrane</keyword>
<reference evidence="3 4" key="1">
    <citation type="submission" date="2019-02" db="EMBL/GenBank/DDBJ databases">
        <authorList>
            <person name="Goldberg S.R."/>
            <person name="Haltli B.A."/>
            <person name="Correa H."/>
            <person name="Russell K.G."/>
        </authorList>
    </citation>
    <scope>NUCLEOTIDE SEQUENCE [LARGE SCALE GENOMIC DNA]</scope>
    <source>
        <strain evidence="3 4">JCM 16186</strain>
    </source>
</reference>
<dbReference type="InterPro" id="IPR008756">
    <property type="entry name" value="Peptidase_M56"/>
</dbReference>
<evidence type="ECO:0000256" key="1">
    <source>
        <dbReference type="SAM" id="Phobius"/>
    </source>
</evidence>
<keyword evidence="1" id="KW-1133">Transmembrane helix</keyword>
<feature type="transmembrane region" description="Helical" evidence="1">
    <location>
        <begin position="37"/>
        <end position="54"/>
    </location>
</feature>
<dbReference type="RefSeq" id="WP_155176227.1">
    <property type="nucleotide sequence ID" value="NZ_BAAAFL010000053.1"/>
</dbReference>
<dbReference type="PANTHER" id="PTHR34978:SF3">
    <property type="entry name" value="SLR0241 PROTEIN"/>
    <property type="match status" value="1"/>
</dbReference>
<dbReference type="InterPro" id="IPR052173">
    <property type="entry name" value="Beta-lactam_resp_regulator"/>
</dbReference>
<dbReference type="Pfam" id="PF05569">
    <property type="entry name" value="Peptidase_M56"/>
    <property type="match status" value="1"/>
</dbReference>
<evidence type="ECO:0000313" key="3">
    <source>
        <dbReference type="EMBL" id="MTI28570.1"/>
    </source>
</evidence>
<comment type="caution">
    <text evidence="3">The sequence shown here is derived from an EMBL/GenBank/DDBJ whole genome shotgun (WGS) entry which is preliminary data.</text>
</comment>
<feature type="transmembrane region" description="Helical" evidence="1">
    <location>
        <begin position="6"/>
        <end position="25"/>
    </location>
</feature>
<gene>
    <name evidence="3" type="ORF">E1163_26670</name>
</gene>
<proteinExistence type="predicted"/>
<keyword evidence="1" id="KW-0812">Transmembrane</keyword>
<organism evidence="3 4">
    <name type="scientific">Fulvivirga kasyanovii</name>
    <dbReference type="NCBI Taxonomy" id="396812"/>
    <lineage>
        <taxon>Bacteria</taxon>
        <taxon>Pseudomonadati</taxon>
        <taxon>Bacteroidota</taxon>
        <taxon>Cytophagia</taxon>
        <taxon>Cytophagales</taxon>
        <taxon>Fulvivirgaceae</taxon>
        <taxon>Fulvivirga</taxon>
    </lineage>
</organism>
<keyword evidence="4" id="KW-1185">Reference proteome</keyword>
<dbReference type="EMBL" id="SMLW01000667">
    <property type="protein sequence ID" value="MTI28570.1"/>
    <property type="molecule type" value="Genomic_DNA"/>
</dbReference>
<evidence type="ECO:0000259" key="2">
    <source>
        <dbReference type="Pfam" id="PF05569"/>
    </source>
</evidence>
<dbReference type="CDD" id="cd07341">
    <property type="entry name" value="M56_BlaR1_MecR1_like"/>
    <property type="match status" value="1"/>
</dbReference>
<feature type="domain" description="Peptidase M56" evidence="2">
    <location>
        <begin position="182"/>
        <end position="280"/>
    </location>
</feature>
<feature type="transmembrane region" description="Helical" evidence="1">
    <location>
        <begin position="119"/>
        <end position="141"/>
    </location>
</feature>
<evidence type="ECO:0000313" key="4">
    <source>
        <dbReference type="Proteomes" id="UP000798808"/>
    </source>
</evidence>
<dbReference type="PANTHER" id="PTHR34978">
    <property type="entry name" value="POSSIBLE SENSOR-TRANSDUCER PROTEIN BLAR"/>
    <property type="match status" value="1"/>
</dbReference>
<sequence length="565" mass="64813">MTKVIMYLAESGAVLAFFYLLYVLVLKRETFFNLNRFFLLGILVFSIVFPFMSFDSSPAKIPLLEQQVQEISKFRISYYDAMARWEFENFREKPLAGGKEYVESEATFNWADFGIKAFLTLYIIGVALCLSRIAVGFYRLWRMTVIYPKENVDGLKVVRLANPVAPFSFLNYVFVHQDTVVSPEFEQILAHEKVHVQQRHSFDLIFVQFLASFLWFNPLIWKLIKSLKATHEYIADEKIMNSGYSLVEYQTMLLSQLISNNSNGLVHNFNLSFIKKRIAMMKNNKSGRSGKIKVAMAVLATVLSSVIFIQCNSGIDEQVSSPAGTKVEEVAVGVNLPVLPATRYKFEGKVNDVLNLSVKDGKITINGKYYELDEVKQVVEDANLPHEGVIIASIDKDQQMGFVRDVIWELRRADKRKLLFLGQTDTGEKVEVAMLLPPTPENTIKFNYPPLPDTEKMIASGKLDPLRVNFGESSEYNMKQKVYDFVMEHVKKNSPDYLVVAKYDDEALYKDYLSNFLNTQEAFRQIYQAKAQEVFGKDYYDMEKEEFATVRKSIPMNIVVNDENG</sequence>
<protein>
    <submittedName>
        <fullName evidence="3">M56 family metallopeptidase</fullName>
    </submittedName>
</protein>